<proteinExistence type="predicted"/>
<accession>A0A183GX86</accession>
<protein>
    <submittedName>
        <fullName evidence="2 4">Uncharacterized protein</fullName>
    </submittedName>
</protein>
<evidence type="ECO:0000256" key="1">
    <source>
        <dbReference type="SAM" id="MobiDB-lite"/>
    </source>
</evidence>
<reference evidence="2 3" key="1">
    <citation type="submission" date="2018-11" db="EMBL/GenBank/DDBJ databases">
        <authorList>
            <consortium name="Pathogen Informatics"/>
        </authorList>
    </citation>
    <scope>NUCLEOTIDE SEQUENCE [LARGE SCALE GENOMIC DNA]</scope>
</reference>
<gene>
    <name evidence="2" type="ORF">HPBE_LOCUS27305</name>
</gene>
<feature type="region of interest" description="Disordered" evidence="1">
    <location>
        <begin position="99"/>
        <end position="118"/>
    </location>
</feature>
<dbReference type="WBParaSite" id="HPBE_0002730601-mRNA-1">
    <property type="protein sequence ID" value="HPBE_0002730601-mRNA-1"/>
    <property type="gene ID" value="HPBE_0002730601"/>
</dbReference>
<reference evidence="4" key="2">
    <citation type="submission" date="2019-09" db="UniProtKB">
        <authorList>
            <consortium name="WormBaseParasite"/>
        </authorList>
    </citation>
    <scope>IDENTIFICATION</scope>
</reference>
<evidence type="ECO:0000313" key="4">
    <source>
        <dbReference type="WBParaSite" id="HPBE_0002730601-mRNA-1"/>
    </source>
</evidence>
<evidence type="ECO:0000313" key="3">
    <source>
        <dbReference type="Proteomes" id="UP000050761"/>
    </source>
</evidence>
<sequence length="118" mass="13259">MESIDKEGNGEGLDTVGIRIWTPNVTALHKERIKVGMEQSPNSHAVVSWYEWNDHAEKKSGPQRLKLTGVLTPVLYKGNKTTLLLVHFAGVRNRSTLNETRTFGEGNEDKGTTKTQRR</sequence>
<organism evidence="3 4">
    <name type="scientific">Heligmosomoides polygyrus</name>
    <name type="common">Parasitic roundworm</name>
    <dbReference type="NCBI Taxonomy" id="6339"/>
    <lineage>
        <taxon>Eukaryota</taxon>
        <taxon>Metazoa</taxon>
        <taxon>Ecdysozoa</taxon>
        <taxon>Nematoda</taxon>
        <taxon>Chromadorea</taxon>
        <taxon>Rhabditida</taxon>
        <taxon>Rhabditina</taxon>
        <taxon>Rhabditomorpha</taxon>
        <taxon>Strongyloidea</taxon>
        <taxon>Heligmosomidae</taxon>
        <taxon>Heligmosomoides</taxon>
    </lineage>
</organism>
<name>A0A183GX86_HELPZ</name>
<keyword evidence="3" id="KW-1185">Reference proteome</keyword>
<dbReference type="Proteomes" id="UP000050761">
    <property type="component" value="Unassembled WGS sequence"/>
</dbReference>
<dbReference type="AlphaFoldDB" id="A0A183GX86"/>
<evidence type="ECO:0000313" key="2">
    <source>
        <dbReference type="EMBL" id="VDP62585.1"/>
    </source>
</evidence>
<accession>A0A3P8G6A8</accession>
<dbReference type="EMBL" id="UZAH01042946">
    <property type="protein sequence ID" value="VDP62585.1"/>
    <property type="molecule type" value="Genomic_DNA"/>
</dbReference>